<organism evidence="11 12">
    <name type="scientific">Neobacillus kokaensis</name>
    <dbReference type="NCBI Taxonomy" id="2759023"/>
    <lineage>
        <taxon>Bacteria</taxon>
        <taxon>Bacillati</taxon>
        <taxon>Bacillota</taxon>
        <taxon>Bacilli</taxon>
        <taxon>Bacillales</taxon>
        <taxon>Bacillaceae</taxon>
        <taxon>Neobacillus</taxon>
    </lineage>
</organism>
<dbReference type="CDD" id="cd06578">
    <property type="entry name" value="HemD"/>
    <property type="match status" value="1"/>
</dbReference>
<evidence type="ECO:0000256" key="1">
    <source>
        <dbReference type="ARBA" id="ARBA00004772"/>
    </source>
</evidence>
<dbReference type="InterPro" id="IPR036108">
    <property type="entry name" value="4pyrrol_syn_uPrphyn_synt_sf"/>
</dbReference>
<comment type="pathway">
    <text evidence="1 9">Porphyrin-containing compound metabolism; protoporphyrin-IX biosynthesis; coproporphyrinogen-III from 5-aminolevulinate: step 3/4.</text>
</comment>
<feature type="domain" description="Tetrapyrrole biosynthesis uroporphyrinogen III synthase" evidence="10">
    <location>
        <begin position="24"/>
        <end position="256"/>
    </location>
</feature>
<evidence type="ECO:0000256" key="8">
    <source>
        <dbReference type="ARBA" id="ARBA00048617"/>
    </source>
</evidence>
<evidence type="ECO:0000313" key="11">
    <source>
        <dbReference type="EMBL" id="GHH97206.1"/>
    </source>
</evidence>
<evidence type="ECO:0000256" key="6">
    <source>
        <dbReference type="ARBA" id="ARBA00037589"/>
    </source>
</evidence>
<reference evidence="11 12" key="1">
    <citation type="journal article" date="2022" name="Int. J. Syst. Evol. Microbiol.">
        <title>Neobacillus kokaensis sp. nov., isolated from soil.</title>
        <authorList>
            <person name="Yuki K."/>
            <person name="Matsubara H."/>
            <person name="Yamaguchi S."/>
        </authorList>
    </citation>
    <scope>NUCLEOTIDE SEQUENCE [LARGE SCALE GENOMIC DNA]</scope>
    <source>
        <strain evidence="11 12">LOB 377</strain>
    </source>
</reference>
<dbReference type="EC" id="4.2.1.75" evidence="3 9"/>
<dbReference type="InterPro" id="IPR039793">
    <property type="entry name" value="UROS/Hem4"/>
</dbReference>
<evidence type="ECO:0000256" key="9">
    <source>
        <dbReference type="RuleBase" id="RU366031"/>
    </source>
</evidence>
<dbReference type="RefSeq" id="WP_191269801.1">
    <property type="nucleotide sequence ID" value="NZ_BNDS01000002.1"/>
</dbReference>
<evidence type="ECO:0000256" key="4">
    <source>
        <dbReference type="ARBA" id="ARBA00023239"/>
    </source>
</evidence>
<sequence length="268" mass="29481">MIETPPLLGKRVLVPRGKDQATSFSKLVEEYGGIPIEIPLIAFRPIENNQCLEECLSRLDTYDWIIFTSNVTVETFFSFVVIGGGPGIDAGAVARLPKIAVIGKRTEAVLKKKGLSVEFVPTVYVAEAFVEEFLPYIQKGDRVLIPKGNLARDYIASSLAQAGAEVDEVVIYENYLPDESRGQLAEMLGSGQLDILTFTSPSTVDHLMAVVREYDLADRLSGCIIGCIGPITENRLREFGLPIHALPEEYTVKAMLASLVRFLEEEQG</sequence>
<comment type="caution">
    <text evidence="11">The sequence shown here is derived from an EMBL/GenBank/DDBJ whole genome shotgun (WGS) entry which is preliminary data.</text>
</comment>
<accession>A0ABQ3MZC9</accession>
<proteinExistence type="inferred from homology"/>
<evidence type="ECO:0000256" key="7">
    <source>
        <dbReference type="ARBA" id="ARBA00040167"/>
    </source>
</evidence>
<evidence type="ECO:0000256" key="3">
    <source>
        <dbReference type="ARBA" id="ARBA00013109"/>
    </source>
</evidence>
<evidence type="ECO:0000256" key="2">
    <source>
        <dbReference type="ARBA" id="ARBA00008133"/>
    </source>
</evidence>
<protein>
    <recommendedName>
        <fullName evidence="7 9">Uroporphyrinogen-III synthase</fullName>
        <ecNumber evidence="3 9">4.2.1.75</ecNumber>
    </recommendedName>
</protein>
<comment type="similarity">
    <text evidence="2 9">Belongs to the uroporphyrinogen-III synthase family.</text>
</comment>
<evidence type="ECO:0000256" key="5">
    <source>
        <dbReference type="ARBA" id="ARBA00023244"/>
    </source>
</evidence>
<dbReference type="Gene3D" id="3.40.50.10090">
    <property type="match status" value="2"/>
</dbReference>
<evidence type="ECO:0000259" key="10">
    <source>
        <dbReference type="Pfam" id="PF02602"/>
    </source>
</evidence>
<evidence type="ECO:0000313" key="12">
    <source>
        <dbReference type="Proteomes" id="UP000637074"/>
    </source>
</evidence>
<dbReference type="Proteomes" id="UP000637074">
    <property type="component" value="Unassembled WGS sequence"/>
</dbReference>
<dbReference type="PANTHER" id="PTHR38042">
    <property type="entry name" value="UROPORPHYRINOGEN-III SYNTHASE, CHLOROPLASTIC"/>
    <property type="match status" value="1"/>
</dbReference>
<dbReference type="EMBL" id="BNDS01000002">
    <property type="protein sequence ID" value="GHH97206.1"/>
    <property type="molecule type" value="Genomic_DNA"/>
</dbReference>
<keyword evidence="12" id="KW-1185">Reference proteome</keyword>
<keyword evidence="4 9" id="KW-0456">Lyase</keyword>
<dbReference type="SUPFAM" id="SSF69618">
    <property type="entry name" value="HemD-like"/>
    <property type="match status" value="1"/>
</dbReference>
<dbReference type="Pfam" id="PF02602">
    <property type="entry name" value="HEM4"/>
    <property type="match status" value="1"/>
</dbReference>
<name>A0ABQ3MZC9_9BACI</name>
<keyword evidence="5 9" id="KW-0627">Porphyrin biosynthesis</keyword>
<comment type="function">
    <text evidence="6 9">Catalyzes cyclization of the linear tetrapyrrole, hydroxymethylbilane, to the macrocyclic uroporphyrinogen III.</text>
</comment>
<dbReference type="PANTHER" id="PTHR38042:SF1">
    <property type="entry name" value="UROPORPHYRINOGEN-III SYNTHASE, CHLOROPLASTIC"/>
    <property type="match status" value="1"/>
</dbReference>
<dbReference type="InterPro" id="IPR003754">
    <property type="entry name" value="4pyrrol_synth_uPrphyn_synth"/>
</dbReference>
<comment type="catalytic activity">
    <reaction evidence="8 9">
        <text>hydroxymethylbilane = uroporphyrinogen III + H2O</text>
        <dbReference type="Rhea" id="RHEA:18965"/>
        <dbReference type="ChEBI" id="CHEBI:15377"/>
        <dbReference type="ChEBI" id="CHEBI:57308"/>
        <dbReference type="ChEBI" id="CHEBI:57845"/>
        <dbReference type="EC" id="4.2.1.75"/>
    </reaction>
</comment>
<gene>
    <name evidence="11" type="primary">hemD</name>
    <name evidence="11" type="ORF">AM1BK_07490</name>
</gene>